<dbReference type="InterPro" id="IPR025202">
    <property type="entry name" value="PLD-like_dom"/>
</dbReference>
<dbReference type="SMART" id="SM00155">
    <property type="entry name" value="PLDc"/>
    <property type="match status" value="2"/>
</dbReference>
<dbReference type="CDD" id="cd09113">
    <property type="entry name" value="PLDc_ymdC_like_2"/>
    <property type="match status" value="1"/>
</dbReference>
<dbReference type="Proteomes" id="UP000279673">
    <property type="component" value="Unassembled WGS sequence"/>
</dbReference>
<evidence type="ECO:0000259" key="6">
    <source>
        <dbReference type="PROSITE" id="PS50035"/>
    </source>
</evidence>
<sequence>MHLHGLPLFLLIALAVALVSVTGTLLGARLSHPRPKGPFAPGFALPPPAGGRLATTFAARLAAHPGLNAVHLLIDPVDALAARLELIAAAESTIELQYYIWQDDTAGALMLGALRMAAARGVRVRVLIDDNGTAGMDEILATLDTLPNVEVRLFNPFPLRRMRVLGYLADFHRLNRRMHNKAMVVDGTVTILGGRNIGDDYFNRFAAGGLYMDLDVAVAGPVVAEVARQFDLYWNAPPSIPSTVLLTPPAPARAAALLAAEAARLTSPDAAAYVAALGRAHAEGRILAPEAPFTFARAELVFDPPEKIVGRIGSRRMLWRHLIRALGTPKRDLVLISPYLVPTRSGVKTLARYAQEGVRVRILTNSFAASDVPLVHSGYAHRRAPLLRRGVELWEYAADAEKRRPATDFLARRLKGTSPFSRNKLHAKVFAVDRARVFIGSFNFDPRSMRLNTELGVVIDAPAIAEAITDSFDDFVPERAWRVTLAPTGGLRWSRPGEAERSAEPGATLGARLALAIAKRLPIEWML</sequence>
<gene>
    <name evidence="7" type="ORF">DYS74_12925</name>
</gene>
<protein>
    <recommendedName>
        <fullName evidence="3">Phospholipase D</fullName>
    </recommendedName>
    <alternativeName>
        <fullName evidence="5">Choline phosphatase</fullName>
    </alternativeName>
</protein>
<comment type="caution">
    <text evidence="7">The sequence shown here is derived from an EMBL/GenBank/DDBJ whole genome shotgun (WGS) entry which is preliminary data.</text>
</comment>
<dbReference type="EMBL" id="RCHI01000012">
    <property type="protein sequence ID" value="RLL64124.1"/>
    <property type="molecule type" value="Genomic_DNA"/>
</dbReference>
<accession>A0A421BM52</accession>
<feature type="domain" description="PLD phosphodiesterase" evidence="6">
    <location>
        <begin position="174"/>
        <end position="201"/>
    </location>
</feature>
<dbReference type="GO" id="GO:0030572">
    <property type="term" value="F:phosphatidyltransferase activity"/>
    <property type="evidence" value="ECO:0007669"/>
    <property type="project" value="UniProtKB-ARBA"/>
</dbReference>
<dbReference type="SUPFAM" id="SSF56024">
    <property type="entry name" value="Phospholipase D/nuclease"/>
    <property type="match status" value="2"/>
</dbReference>
<evidence type="ECO:0000256" key="2">
    <source>
        <dbReference type="ARBA" id="ARBA00004613"/>
    </source>
</evidence>
<dbReference type="CDD" id="cd09111">
    <property type="entry name" value="PLDc_ymdC_like_1"/>
    <property type="match status" value="1"/>
</dbReference>
<evidence type="ECO:0000313" key="7">
    <source>
        <dbReference type="EMBL" id="RLL64124.1"/>
    </source>
</evidence>
<dbReference type="GO" id="GO:0005576">
    <property type="term" value="C:extracellular region"/>
    <property type="evidence" value="ECO:0007669"/>
    <property type="project" value="UniProtKB-SubCell"/>
</dbReference>
<dbReference type="PROSITE" id="PS50035">
    <property type="entry name" value="PLD"/>
    <property type="match status" value="2"/>
</dbReference>
<organism evidence="7 8">
    <name type="scientific">Paenirhodobacter hankyongi</name>
    <dbReference type="NCBI Taxonomy" id="2294033"/>
    <lineage>
        <taxon>Bacteria</taxon>
        <taxon>Pseudomonadati</taxon>
        <taxon>Pseudomonadota</taxon>
        <taxon>Alphaproteobacteria</taxon>
        <taxon>Rhodobacterales</taxon>
        <taxon>Rhodobacter group</taxon>
        <taxon>Paenirhodobacter</taxon>
    </lineage>
</organism>
<dbReference type="RefSeq" id="WP_121534108.1">
    <property type="nucleotide sequence ID" value="NZ_RCHI01000012.1"/>
</dbReference>
<comment type="subcellular location">
    <subcellularLocation>
        <location evidence="2">Secreted</location>
    </subcellularLocation>
</comment>
<evidence type="ECO:0000256" key="3">
    <source>
        <dbReference type="ARBA" id="ARBA00018392"/>
    </source>
</evidence>
<dbReference type="Gene3D" id="3.30.870.10">
    <property type="entry name" value="Endonuclease Chain A"/>
    <property type="match status" value="2"/>
</dbReference>
<dbReference type="GO" id="GO:0032049">
    <property type="term" value="P:cardiolipin biosynthetic process"/>
    <property type="evidence" value="ECO:0007669"/>
    <property type="project" value="UniProtKB-ARBA"/>
</dbReference>
<keyword evidence="8" id="KW-1185">Reference proteome</keyword>
<dbReference type="InterPro" id="IPR001736">
    <property type="entry name" value="PLipase_D/transphosphatidylase"/>
</dbReference>
<dbReference type="PANTHER" id="PTHR21248">
    <property type="entry name" value="CARDIOLIPIN SYNTHASE"/>
    <property type="match status" value="1"/>
</dbReference>
<evidence type="ECO:0000313" key="8">
    <source>
        <dbReference type="Proteomes" id="UP000279673"/>
    </source>
</evidence>
<evidence type="ECO:0000256" key="5">
    <source>
        <dbReference type="ARBA" id="ARBA00029594"/>
    </source>
</evidence>
<feature type="domain" description="PLD phosphodiesterase" evidence="6">
    <location>
        <begin position="421"/>
        <end position="448"/>
    </location>
</feature>
<evidence type="ECO:0000256" key="4">
    <source>
        <dbReference type="ARBA" id="ARBA00022525"/>
    </source>
</evidence>
<proteinExistence type="predicted"/>
<comment type="function">
    <text evidence="1">Could be a virulence factor.</text>
</comment>
<evidence type="ECO:0000256" key="1">
    <source>
        <dbReference type="ARBA" id="ARBA00003145"/>
    </source>
</evidence>
<keyword evidence="4" id="KW-0964">Secreted</keyword>
<dbReference type="Pfam" id="PF13091">
    <property type="entry name" value="PLDc_2"/>
    <property type="match status" value="2"/>
</dbReference>
<reference evidence="7 8" key="1">
    <citation type="submission" date="2018-10" db="EMBL/GenBank/DDBJ databases">
        <title>Rhodobacter sp . BO-81.</title>
        <authorList>
            <person name="Im W.T."/>
        </authorList>
    </citation>
    <scope>NUCLEOTIDE SEQUENCE [LARGE SCALE GENOMIC DNA]</scope>
    <source>
        <strain evidence="7 8">BO-81</strain>
    </source>
</reference>
<dbReference type="AlphaFoldDB" id="A0A421BM52"/>
<name>A0A421BM52_9RHOB</name>
<dbReference type="PANTHER" id="PTHR21248:SF12">
    <property type="entry name" value="CARDIOLIPIN SYNTHASE C"/>
    <property type="match status" value="1"/>
</dbReference>